<dbReference type="EMBL" id="RBID01000014">
    <property type="protein sequence ID" value="RKQ59044.1"/>
    <property type="molecule type" value="Genomic_DNA"/>
</dbReference>
<proteinExistence type="predicted"/>
<dbReference type="Pfam" id="PF00403">
    <property type="entry name" value="HMA"/>
    <property type="match status" value="1"/>
</dbReference>
<evidence type="ECO:0000256" key="1">
    <source>
        <dbReference type="ARBA" id="ARBA00022723"/>
    </source>
</evidence>
<protein>
    <submittedName>
        <fullName evidence="3">Copper chaperone</fullName>
    </submittedName>
</protein>
<evidence type="ECO:0000259" key="2">
    <source>
        <dbReference type="PROSITE" id="PS50846"/>
    </source>
</evidence>
<dbReference type="PROSITE" id="PS01047">
    <property type="entry name" value="HMA_1"/>
    <property type="match status" value="1"/>
</dbReference>
<evidence type="ECO:0000313" key="3">
    <source>
        <dbReference type="EMBL" id="RKQ59044.1"/>
    </source>
</evidence>
<dbReference type="PROSITE" id="PS50846">
    <property type="entry name" value="HMA_2"/>
    <property type="match status" value="1"/>
</dbReference>
<organism evidence="3 4">
    <name type="scientific">Vogesella indigofera</name>
    <name type="common">Pseudomonas indigofera</name>
    <dbReference type="NCBI Taxonomy" id="45465"/>
    <lineage>
        <taxon>Bacteria</taxon>
        <taxon>Pseudomonadati</taxon>
        <taxon>Pseudomonadota</taxon>
        <taxon>Betaproteobacteria</taxon>
        <taxon>Neisseriales</taxon>
        <taxon>Chromobacteriaceae</taxon>
        <taxon>Vogesella</taxon>
    </lineage>
</organism>
<dbReference type="InterPro" id="IPR017969">
    <property type="entry name" value="Heavy-metal-associated_CS"/>
</dbReference>
<accession>A0A495BFQ8</accession>
<dbReference type="AlphaFoldDB" id="A0A495BFQ8"/>
<sequence>MANLILTVDGMTCGGCANSIKKALAGVPGVAEVEVDLASKRVSVQHDGNADESALRSAIENAGFDVIG</sequence>
<dbReference type="InterPro" id="IPR006121">
    <property type="entry name" value="HMA_dom"/>
</dbReference>
<comment type="caution">
    <text evidence="3">The sequence shown here is derived from an EMBL/GenBank/DDBJ whole genome shotgun (WGS) entry which is preliminary data.</text>
</comment>
<feature type="domain" description="HMA" evidence="2">
    <location>
        <begin position="2"/>
        <end position="67"/>
    </location>
</feature>
<gene>
    <name evidence="3" type="ORF">C8E02_2021</name>
</gene>
<dbReference type="RefSeq" id="WP_120810616.1">
    <property type="nucleotide sequence ID" value="NZ_RBID01000014.1"/>
</dbReference>
<dbReference type="GO" id="GO:0046872">
    <property type="term" value="F:metal ion binding"/>
    <property type="evidence" value="ECO:0007669"/>
    <property type="project" value="UniProtKB-KW"/>
</dbReference>
<keyword evidence="1" id="KW-0479">Metal-binding</keyword>
<dbReference type="FunFam" id="3.30.70.100:FF:000001">
    <property type="entry name" value="ATPase copper transporting beta"/>
    <property type="match status" value="1"/>
</dbReference>
<dbReference type="Gene3D" id="3.30.70.100">
    <property type="match status" value="1"/>
</dbReference>
<dbReference type="InterPro" id="IPR036163">
    <property type="entry name" value="HMA_dom_sf"/>
</dbReference>
<dbReference type="CDD" id="cd00371">
    <property type="entry name" value="HMA"/>
    <property type="match status" value="1"/>
</dbReference>
<reference evidence="3 4" key="1">
    <citation type="submission" date="2018-10" db="EMBL/GenBank/DDBJ databases">
        <title>Genomic Encyclopedia of Type Strains, Phase IV (KMG-IV): sequencing the most valuable type-strain genomes for metagenomic binning, comparative biology and taxonomic classification.</title>
        <authorList>
            <person name="Goeker M."/>
        </authorList>
    </citation>
    <scope>NUCLEOTIDE SEQUENCE [LARGE SCALE GENOMIC DNA]</scope>
    <source>
        <strain evidence="3 4">DSM 3303</strain>
    </source>
</reference>
<dbReference type="Proteomes" id="UP000279384">
    <property type="component" value="Unassembled WGS sequence"/>
</dbReference>
<name>A0A495BFQ8_VOGIN</name>
<evidence type="ECO:0000313" key="4">
    <source>
        <dbReference type="Proteomes" id="UP000279384"/>
    </source>
</evidence>
<dbReference type="SUPFAM" id="SSF55008">
    <property type="entry name" value="HMA, heavy metal-associated domain"/>
    <property type="match status" value="1"/>
</dbReference>